<organism evidence="1 2">
    <name type="scientific">Dallia pectoralis</name>
    <name type="common">Alaska blackfish</name>
    <dbReference type="NCBI Taxonomy" id="75939"/>
    <lineage>
        <taxon>Eukaryota</taxon>
        <taxon>Metazoa</taxon>
        <taxon>Chordata</taxon>
        <taxon>Craniata</taxon>
        <taxon>Vertebrata</taxon>
        <taxon>Euteleostomi</taxon>
        <taxon>Actinopterygii</taxon>
        <taxon>Neopterygii</taxon>
        <taxon>Teleostei</taxon>
        <taxon>Protacanthopterygii</taxon>
        <taxon>Esociformes</taxon>
        <taxon>Umbridae</taxon>
        <taxon>Dallia</taxon>
    </lineage>
</organism>
<keyword evidence="2" id="KW-1185">Reference proteome</keyword>
<protein>
    <submittedName>
        <fullName evidence="1">Uncharacterized protein</fullName>
    </submittedName>
</protein>
<sequence length="87" mass="9407">MSPQAISLSSPGFDAALCMFCAVGKETARKRSLRRGETELGQPETVIKREGHLPLGCSWWTEPGHVKSADLPELRTEPGTALRTAGE</sequence>
<dbReference type="Proteomes" id="UP001157502">
    <property type="component" value="Chromosome 7"/>
</dbReference>
<gene>
    <name evidence="1" type="ORF">DPEC_G00088380</name>
</gene>
<evidence type="ECO:0000313" key="2">
    <source>
        <dbReference type="Proteomes" id="UP001157502"/>
    </source>
</evidence>
<reference evidence="1" key="1">
    <citation type="submission" date="2021-05" db="EMBL/GenBank/DDBJ databases">
        <authorList>
            <person name="Pan Q."/>
            <person name="Jouanno E."/>
            <person name="Zahm M."/>
            <person name="Klopp C."/>
            <person name="Cabau C."/>
            <person name="Louis A."/>
            <person name="Berthelot C."/>
            <person name="Parey E."/>
            <person name="Roest Crollius H."/>
            <person name="Montfort J."/>
            <person name="Robinson-Rechavi M."/>
            <person name="Bouchez O."/>
            <person name="Lampietro C."/>
            <person name="Lopez Roques C."/>
            <person name="Donnadieu C."/>
            <person name="Postlethwait J."/>
            <person name="Bobe J."/>
            <person name="Dillon D."/>
            <person name="Chandos A."/>
            <person name="von Hippel F."/>
            <person name="Guiguen Y."/>
        </authorList>
    </citation>
    <scope>NUCLEOTIDE SEQUENCE</scope>
    <source>
        <strain evidence="1">YG-Jan2019</strain>
    </source>
</reference>
<comment type="caution">
    <text evidence="1">The sequence shown here is derived from an EMBL/GenBank/DDBJ whole genome shotgun (WGS) entry which is preliminary data.</text>
</comment>
<dbReference type="EMBL" id="CM055734">
    <property type="protein sequence ID" value="KAJ8009389.1"/>
    <property type="molecule type" value="Genomic_DNA"/>
</dbReference>
<proteinExistence type="predicted"/>
<name>A0ACC2H024_DALPE</name>
<evidence type="ECO:0000313" key="1">
    <source>
        <dbReference type="EMBL" id="KAJ8009389.1"/>
    </source>
</evidence>
<accession>A0ACC2H024</accession>